<dbReference type="Pfam" id="PF13542">
    <property type="entry name" value="HTH_Tnp_ISL3"/>
    <property type="match status" value="1"/>
</dbReference>
<organism evidence="4 5">
    <name type="scientific">Tsukamurella spumae</name>
    <dbReference type="NCBI Taxonomy" id="44753"/>
    <lineage>
        <taxon>Bacteria</taxon>
        <taxon>Bacillati</taxon>
        <taxon>Actinomycetota</taxon>
        <taxon>Actinomycetes</taxon>
        <taxon>Mycobacteriales</taxon>
        <taxon>Tsukamurellaceae</taxon>
        <taxon>Tsukamurella</taxon>
    </lineage>
</organism>
<dbReference type="EMBL" id="JAAXOQ010000066">
    <property type="protein sequence ID" value="NKY21031.1"/>
    <property type="molecule type" value="Genomic_DNA"/>
</dbReference>
<dbReference type="AlphaFoldDB" id="A0A846X7J8"/>
<sequence length="231" mass="25192">MTITDAAAEPQLTHLFADVLTPDLFCPGCGVQGRLRDRVVRSLTDLPLAGYPTRLHLRVPRLVCESEECAVKVFRAGIDQVAQRRASCTHRVTRWILQRLVCDKMSVSAVGKALGVGWNTVNSLALAACRSLIYDGGHLDGVRVIGVDEHTWKHVRGQGDPSSVTVFVDLTPVLDGTGPARLLDMVPGRSQAAFAGWLKDRDQAFRDRVAVVAMDGFTGYRTAAGRVKWSV</sequence>
<keyword evidence="5" id="KW-1185">Reference proteome</keyword>
<dbReference type="Proteomes" id="UP000582646">
    <property type="component" value="Unassembled WGS sequence"/>
</dbReference>
<proteinExistence type="predicted"/>
<dbReference type="PANTHER" id="PTHR33498:SF1">
    <property type="entry name" value="TRANSPOSASE FOR INSERTION SEQUENCE ELEMENT IS1557"/>
    <property type="match status" value="1"/>
</dbReference>
<reference evidence="4 5" key="1">
    <citation type="submission" date="2020-04" db="EMBL/GenBank/DDBJ databases">
        <title>MicrobeNet Type strains.</title>
        <authorList>
            <person name="Nicholson A.C."/>
        </authorList>
    </citation>
    <scope>NUCLEOTIDE SEQUENCE [LARGE SCALE GENOMIC DNA]</scope>
    <source>
        <strain evidence="4 5">DSM 44113</strain>
    </source>
</reference>
<dbReference type="PANTHER" id="PTHR33498">
    <property type="entry name" value="TRANSPOSASE FOR INSERTION SEQUENCE ELEMENT IS1557"/>
    <property type="match status" value="1"/>
</dbReference>
<evidence type="ECO:0000259" key="2">
    <source>
        <dbReference type="Pfam" id="PF13542"/>
    </source>
</evidence>
<evidence type="ECO:0000259" key="3">
    <source>
        <dbReference type="Pfam" id="PF14690"/>
    </source>
</evidence>
<comment type="caution">
    <text evidence="4">The sequence shown here is derived from an EMBL/GenBank/DDBJ whole genome shotgun (WGS) entry which is preliminary data.</text>
</comment>
<name>A0A846X7J8_9ACTN</name>
<dbReference type="Pfam" id="PF14690">
    <property type="entry name" value="Zn_ribbon_ISL3"/>
    <property type="match status" value="1"/>
</dbReference>
<evidence type="ECO:0000313" key="4">
    <source>
        <dbReference type="EMBL" id="NKY21031.1"/>
    </source>
</evidence>
<gene>
    <name evidence="4" type="ORF">HF999_22050</name>
</gene>
<accession>A0A846X7J8</accession>
<feature type="domain" description="Transposase IS204/IS1001/IS1096/IS1165 DDE" evidence="1">
    <location>
        <begin position="145"/>
        <end position="224"/>
    </location>
</feature>
<dbReference type="InterPro" id="IPR029261">
    <property type="entry name" value="Transposase_Znf"/>
</dbReference>
<protein>
    <recommendedName>
        <fullName evidence="6">ISL3 family transposase</fullName>
    </recommendedName>
</protein>
<evidence type="ECO:0008006" key="6">
    <source>
        <dbReference type="Google" id="ProtNLM"/>
    </source>
</evidence>
<dbReference type="InterPro" id="IPR047951">
    <property type="entry name" value="Transpos_ISL3"/>
</dbReference>
<dbReference type="InterPro" id="IPR002560">
    <property type="entry name" value="Transposase_DDE"/>
</dbReference>
<dbReference type="Pfam" id="PF01610">
    <property type="entry name" value="DDE_Tnp_ISL3"/>
    <property type="match status" value="1"/>
</dbReference>
<dbReference type="InterPro" id="IPR032877">
    <property type="entry name" value="Transposase_HTH"/>
</dbReference>
<evidence type="ECO:0000259" key="1">
    <source>
        <dbReference type="Pfam" id="PF01610"/>
    </source>
</evidence>
<evidence type="ECO:0000313" key="5">
    <source>
        <dbReference type="Proteomes" id="UP000582646"/>
    </source>
</evidence>
<feature type="domain" description="Transposase IS204/IS1001/IS1096/IS1165 helix-turn-helix" evidence="2">
    <location>
        <begin position="82"/>
        <end position="123"/>
    </location>
</feature>
<feature type="domain" description="Transposase IS204/IS1001/IS1096/IS1165 zinc-finger" evidence="3">
    <location>
        <begin position="26"/>
        <end position="65"/>
    </location>
</feature>